<feature type="chain" id="PRO_5021390101" evidence="1">
    <location>
        <begin position="17"/>
        <end position="71"/>
    </location>
</feature>
<proteinExistence type="predicted"/>
<dbReference type="Proteomes" id="UP000319897">
    <property type="component" value="Unassembled WGS sequence"/>
</dbReference>
<evidence type="ECO:0000313" key="2">
    <source>
        <dbReference type="EMBL" id="TPE60075.1"/>
    </source>
</evidence>
<evidence type="ECO:0000256" key="1">
    <source>
        <dbReference type="SAM" id="SignalP"/>
    </source>
</evidence>
<reference evidence="2 3" key="1">
    <citation type="submission" date="2019-06" db="EMBL/GenBank/DDBJ databases">
        <authorList>
            <person name="Lee I."/>
            <person name="Jang G.I."/>
            <person name="Hwang C.Y."/>
        </authorList>
    </citation>
    <scope>NUCLEOTIDE SEQUENCE [LARGE SCALE GENOMIC DNA]</scope>
    <source>
        <strain evidence="2 3">PAMC 28131</strain>
    </source>
</reference>
<evidence type="ECO:0000313" key="3">
    <source>
        <dbReference type="Proteomes" id="UP000319897"/>
    </source>
</evidence>
<name>A0A501XHW7_9SPHN</name>
<protein>
    <submittedName>
        <fullName evidence="2">Uncharacterized protein</fullName>
    </submittedName>
</protein>
<dbReference type="EMBL" id="VFSU01000028">
    <property type="protein sequence ID" value="TPE60075.1"/>
    <property type="molecule type" value="Genomic_DNA"/>
</dbReference>
<comment type="caution">
    <text evidence="2">The sequence shown here is derived from an EMBL/GenBank/DDBJ whole genome shotgun (WGS) entry which is preliminary data.</text>
</comment>
<gene>
    <name evidence="2" type="ORF">FJQ54_11710</name>
</gene>
<keyword evidence="3" id="KW-1185">Reference proteome</keyword>
<organism evidence="2 3">
    <name type="scientific">Sandaracinobacter neustonicus</name>
    <dbReference type="NCBI Taxonomy" id="1715348"/>
    <lineage>
        <taxon>Bacteria</taxon>
        <taxon>Pseudomonadati</taxon>
        <taxon>Pseudomonadota</taxon>
        <taxon>Alphaproteobacteria</taxon>
        <taxon>Sphingomonadales</taxon>
        <taxon>Sphingosinicellaceae</taxon>
        <taxon>Sandaracinobacter</taxon>
    </lineage>
</organism>
<dbReference type="AlphaFoldDB" id="A0A501XHW7"/>
<sequence length="71" mass="6469">MRSSTSVFAGSTPVGAATAGAAVGATAAGGAATGAGAISAGGDFGGSIANAGAETRAIDVTQTNLLRMNSP</sequence>
<feature type="signal peptide" evidence="1">
    <location>
        <begin position="1"/>
        <end position="16"/>
    </location>
</feature>
<accession>A0A501XHW7</accession>
<keyword evidence="1" id="KW-0732">Signal</keyword>